<reference evidence="3" key="1">
    <citation type="journal article" date="2019" name="Int. J. Syst. Evol. Microbiol.">
        <title>The Global Catalogue of Microorganisms (GCM) 10K type strain sequencing project: providing services to taxonomists for standard genome sequencing and annotation.</title>
        <authorList>
            <consortium name="The Broad Institute Genomics Platform"/>
            <consortium name="The Broad Institute Genome Sequencing Center for Infectious Disease"/>
            <person name="Wu L."/>
            <person name="Ma J."/>
        </authorList>
    </citation>
    <scope>NUCLEOTIDE SEQUENCE [LARGE SCALE GENOMIC DNA]</scope>
    <source>
        <strain evidence="3">CCUG 61889</strain>
    </source>
</reference>
<feature type="coiled-coil region" evidence="1">
    <location>
        <begin position="36"/>
        <end position="151"/>
    </location>
</feature>
<name>A0ABV8B292_9BACI</name>
<dbReference type="EMBL" id="JBHRZT010000026">
    <property type="protein sequence ID" value="MFC3883365.1"/>
    <property type="molecule type" value="Genomic_DNA"/>
</dbReference>
<dbReference type="NCBIfam" id="TIGR02131">
    <property type="entry name" value="phaP_Bmeg"/>
    <property type="match status" value="1"/>
</dbReference>
<proteinExistence type="predicted"/>
<accession>A0ABV8B292</accession>
<protein>
    <submittedName>
        <fullName evidence="2">Polyhydroxyalkanoic acid inclusion protein PhaP</fullName>
    </submittedName>
</protein>
<organism evidence="2 3">
    <name type="scientific">Bacillus songklensis</name>
    <dbReference type="NCBI Taxonomy" id="1069116"/>
    <lineage>
        <taxon>Bacteria</taxon>
        <taxon>Bacillati</taxon>
        <taxon>Bacillota</taxon>
        <taxon>Bacilli</taxon>
        <taxon>Bacillales</taxon>
        <taxon>Bacillaceae</taxon>
        <taxon>Bacillus</taxon>
    </lineage>
</organism>
<dbReference type="RefSeq" id="WP_377913764.1">
    <property type="nucleotide sequence ID" value="NZ_JBHRZT010000026.1"/>
</dbReference>
<dbReference type="Pfam" id="PF09602">
    <property type="entry name" value="PhaP_Bmeg"/>
    <property type="match status" value="1"/>
</dbReference>
<dbReference type="Proteomes" id="UP001595752">
    <property type="component" value="Unassembled WGS sequence"/>
</dbReference>
<evidence type="ECO:0000313" key="3">
    <source>
        <dbReference type="Proteomes" id="UP001595752"/>
    </source>
</evidence>
<keyword evidence="1" id="KW-0175">Coiled coil</keyword>
<comment type="caution">
    <text evidence="2">The sequence shown here is derived from an EMBL/GenBank/DDBJ whole genome shotgun (WGS) entry which is preliminary data.</text>
</comment>
<evidence type="ECO:0000313" key="2">
    <source>
        <dbReference type="EMBL" id="MFC3883365.1"/>
    </source>
</evidence>
<keyword evidence="3" id="KW-1185">Reference proteome</keyword>
<sequence length="170" mass="20081">MTAVKYDSVIDAMWEQWTKGFNNLLENNKQMENWTLKALDQQKEFVNKAMEQVQHVDQQWKQEVEQLQTKVTENLRKTAGNVVADSYEEWSNRVHEAMQKLQQVSVDQNKASCNFVQQAHEQYQQAISQLLEEQQKAREEFQNVSDAYIEQLKGFQKSFLQSVEQYSLVK</sequence>
<evidence type="ECO:0000256" key="1">
    <source>
        <dbReference type="SAM" id="Coils"/>
    </source>
</evidence>
<dbReference type="InterPro" id="IPR011728">
    <property type="entry name" value="PhaP_Bmeg"/>
</dbReference>
<gene>
    <name evidence="2" type="primary">phaP</name>
    <name evidence="2" type="ORF">ACFOU2_07450</name>
</gene>